<evidence type="ECO:0000313" key="20">
    <source>
        <dbReference type="EMBL" id="EXX89395.1"/>
    </source>
</evidence>
<dbReference type="CDD" id="cd18794">
    <property type="entry name" value="SF2_C_RecQ"/>
    <property type="match status" value="1"/>
</dbReference>
<dbReference type="InterPro" id="IPR001650">
    <property type="entry name" value="Helicase_C-like"/>
</dbReference>
<dbReference type="InterPro" id="IPR036388">
    <property type="entry name" value="WH-like_DNA-bd_sf"/>
</dbReference>
<dbReference type="Pfam" id="PF00570">
    <property type="entry name" value="HRDC"/>
    <property type="match status" value="1"/>
</dbReference>
<dbReference type="GO" id="GO:0005737">
    <property type="term" value="C:cytoplasm"/>
    <property type="evidence" value="ECO:0007669"/>
    <property type="project" value="TreeGrafter"/>
</dbReference>
<dbReference type="GO" id="GO:0006260">
    <property type="term" value="P:DNA replication"/>
    <property type="evidence" value="ECO:0007669"/>
    <property type="project" value="InterPro"/>
</dbReference>
<dbReference type="Gene3D" id="1.10.10.10">
    <property type="entry name" value="Winged helix-like DNA-binding domain superfamily/Winged helix DNA-binding domain"/>
    <property type="match status" value="1"/>
</dbReference>
<dbReference type="InterPro" id="IPR029491">
    <property type="entry name" value="Helicase_HTH"/>
</dbReference>
<dbReference type="FunFam" id="3.40.50.300:FF:000296">
    <property type="entry name" value="ATP-dependent DNA helicase RecQ"/>
    <property type="match status" value="1"/>
</dbReference>
<keyword evidence="21" id="KW-1185">Reference proteome</keyword>
<dbReference type="GO" id="GO:0005524">
    <property type="term" value="F:ATP binding"/>
    <property type="evidence" value="ECO:0007669"/>
    <property type="project" value="UniProtKB-KW"/>
</dbReference>
<dbReference type="SMART" id="SM00490">
    <property type="entry name" value="HELICc"/>
    <property type="match status" value="1"/>
</dbReference>
<evidence type="ECO:0000256" key="14">
    <source>
        <dbReference type="ARBA" id="ARBA00023235"/>
    </source>
</evidence>
<keyword evidence="7" id="KW-0378">Hydrolase</keyword>
<evidence type="ECO:0000256" key="15">
    <source>
        <dbReference type="ARBA" id="ARBA00034617"/>
    </source>
</evidence>
<dbReference type="Gene3D" id="3.40.50.300">
    <property type="entry name" value="P-loop containing nucleotide triphosphate hydrolases"/>
    <property type="match status" value="2"/>
</dbReference>
<dbReference type="Gene3D" id="1.10.150.80">
    <property type="entry name" value="HRDC domain"/>
    <property type="match status" value="1"/>
</dbReference>
<accession>A0A9W5S127</accession>
<evidence type="ECO:0000256" key="12">
    <source>
        <dbReference type="ARBA" id="ARBA00023172"/>
    </source>
</evidence>
<dbReference type="InterPro" id="IPR044876">
    <property type="entry name" value="HRDC_dom_sf"/>
</dbReference>
<dbReference type="SMART" id="SM00487">
    <property type="entry name" value="DEXDc"/>
    <property type="match status" value="1"/>
</dbReference>
<dbReference type="PROSITE" id="PS50967">
    <property type="entry name" value="HRDC"/>
    <property type="match status" value="1"/>
</dbReference>
<keyword evidence="6" id="KW-0227">DNA damage</keyword>
<name>A0A9W5S127_9BACL</name>
<comment type="caution">
    <text evidence="20">The sequence shown here is derived from an EMBL/GenBank/DDBJ whole genome shotgun (WGS) entry which is preliminary data.</text>
</comment>
<dbReference type="InterPro" id="IPR014001">
    <property type="entry name" value="Helicase_ATP-bd"/>
</dbReference>
<dbReference type="Pfam" id="PF16124">
    <property type="entry name" value="RecQ_Zn_bind"/>
    <property type="match status" value="1"/>
</dbReference>
<comment type="cofactor">
    <cofactor evidence="1">
        <name>Mg(2+)</name>
        <dbReference type="ChEBI" id="CHEBI:18420"/>
    </cofactor>
</comment>
<dbReference type="PANTHER" id="PTHR13710:SF105">
    <property type="entry name" value="ATP-DEPENDENT DNA HELICASE Q1"/>
    <property type="match status" value="1"/>
</dbReference>
<dbReference type="InterPro" id="IPR010997">
    <property type="entry name" value="HRDC-like_sf"/>
</dbReference>
<dbReference type="PANTHER" id="PTHR13710">
    <property type="entry name" value="DNA HELICASE RECQ FAMILY MEMBER"/>
    <property type="match status" value="1"/>
</dbReference>
<evidence type="ECO:0000256" key="10">
    <source>
        <dbReference type="ARBA" id="ARBA00022840"/>
    </source>
</evidence>
<evidence type="ECO:0000256" key="11">
    <source>
        <dbReference type="ARBA" id="ARBA00023125"/>
    </source>
</evidence>
<evidence type="ECO:0000256" key="2">
    <source>
        <dbReference type="ARBA" id="ARBA00001947"/>
    </source>
</evidence>
<feature type="domain" description="Helicase C-terminal" evidence="19">
    <location>
        <begin position="218"/>
        <end position="362"/>
    </location>
</feature>
<evidence type="ECO:0000256" key="4">
    <source>
        <dbReference type="ARBA" id="ARBA00022723"/>
    </source>
</evidence>
<evidence type="ECO:0000256" key="3">
    <source>
        <dbReference type="ARBA" id="ARBA00005446"/>
    </source>
</evidence>
<keyword evidence="10" id="KW-0067">ATP-binding</keyword>
<keyword evidence="4" id="KW-0479">Metal-binding</keyword>
<dbReference type="NCBIfam" id="TIGR00614">
    <property type="entry name" value="recQ_fam"/>
    <property type="match status" value="1"/>
</dbReference>
<dbReference type="GO" id="GO:0043138">
    <property type="term" value="F:3'-5' DNA helicase activity"/>
    <property type="evidence" value="ECO:0007669"/>
    <property type="project" value="UniProtKB-EC"/>
</dbReference>
<dbReference type="GO" id="GO:0043590">
    <property type="term" value="C:bacterial nucleoid"/>
    <property type="evidence" value="ECO:0007669"/>
    <property type="project" value="TreeGrafter"/>
</dbReference>
<evidence type="ECO:0000256" key="13">
    <source>
        <dbReference type="ARBA" id="ARBA00023204"/>
    </source>
</evidence>
<evidence type="ECO:0000259" key="17">
    <source>
        <dbReference type="PROSITE" id="PS50967"/>
    </source>
</evidence>
<organism evidence="20 21">
    <name type="scientific">Paenibacillus darwinianus</name>
    <dbReference type="NCBI Taxonomy" id="1380763"/>
    <lineage>
        <taxon>Bacteria</taxon>
        <taxon>Bacillati</taxon>
        <taxon>Bacillota</taxon>
        <taxon>Bacilli</taxon>
        <taxon>Bacillales</taxon>
        <taxon>Paenibacillaceae</taxon>
        <taxon>Paenibacillus</taxon>
    </lineage>
</organism>
<dbReference type="InterPro" id="IPR027417">
    <property type="entry name" value="P-loop_NTPase"/>
</dbReference>
<dbReference type="SUPFAM" id="SSF46785">
    <property type="entry name" value="Winged helix' DNA-binding domain"/>
    <property type="match status" value="1"/>
</dbReference>
<gene>
    <name evidence="20" type="ORF">BG53_15790</name>
</gene>
<dbReference type="NCBIfam" id="TIGR01389">
    <property type="entry name" value="recQ"/>
    <property type="match status" value="1"/>
</dbReference>
<dbReference type="CDD" id="cd17920">
    <property type="entry name" value="DEXHc_RecQ"/>
    <property type="match status" value="1"/>
</dbReference>
<dbReference type="Pfam" id="PF14493">
    <property type="entry name" value="HTH_40"/>
    <property type="match status" value="1"/>
</dbReference>
<dbReference type="Proteomes" id="UP000053750">
    <property type="component" value="Unassembled WGS sequence"/>
</dbReference>
<keyword evidence="14" id="KW-0413">Isomerase</keyword>
<evidence type="ECO:0000256" key="5">
    <source>
        <dbReference type="ARBA" id="ARBA00022741"/>
    </source>
</evidence>
<keyword evidence="13" id="KW-0234">DNA repair</keyword>
<evidence type="ECO:0000259" key="18">
    <source>
        <dbReference type="PROSITE" id="PS51192"/>
    </source>
</evidence>
<sequence>MNEAKTLMKRIYGFDSFRKGQADIIGGLLEGRDTLAILPTGGGKSVCYQIPAMLLEGTTVVVSPLISLMKDQVDALNRLGVPAAFLNSSLGASEYRDVMRRAASGEYKLLYIAPERLDAPAFSGLLAQMRVPLIAIDEAHCVSQWGHDFRPSYRQLASWIGRLADRPLVAAFTATATPDVAEDITAMLSLRRPNVFVTGFARSNLSLSVVTGTDKRAYLRQYLQEREEQSGIVYAATRKEVEQLHEELRRWGVEAGKYHGGMSDADRSDCQERFRFDELRVMVATNAFGMGIDKPNVRFVVHYQMPGDIESYYQEAGRAGRDGEESECILLFEPQDMQIQRFLIEQGTGVDSRKALQTAKLHGMMNYTRTEKCLQQYIVEYFGEADVAPCGKCSSCLDPSEPVDVTEDARMALSCVGRMKGRFGITTVAKVLKGSRDKRIGDFGLDRLTTFGLFRDRTEKDITDLLYWLVADGAVKLSEGQYPTASLTAKALPILEGGERLFRKRRAAPAKRSGSGAGAPALSAASAPALSAASAPVFEALRAWRKEAATAEGVPPFMLFFDAALREMADARPGTLDELLRIKGVGTAKAHKYGRQVLEVIARFSPLGGSGAKAASTAGEFGNRTASMAGDSASRATLPAATRDSHEPSSHLVSFEMYGEGASVSEIAEERGMSAVTIEGHLLRCAEEGLPIAWRRILSEDTEELIWRTAVEIGAEKLKPIKEALPADIDYFRIKAALVKRRIEQG</sequence>
<reference evidence="20 21" key="1">
    <citation type="submission" date="2014-02" db="EMBL/GenBank/DDBJ databases">
        <title>Genome sequence of Paenibacillus darwinianus reveals adaptive mechanisms for survival in Antarctic soils.</title>
        <authorList>
            <person name="Dsouza M."/>
            <person name="Taylor M.W."/>
            <person name="Turner S.J."/>
            <person name="Aislabie J."/>
        </authorList>
    </citation>
    <scope>NUCLEOTIDE SEQUENCE [LARGE SCALE GENOMIC DNA]</scope>
    <source>
        <strain evidence="20 21">CE1</strain>
    </source>
</reference>
<dbReference type="InterPro" id="IPR032284">
    <property type="entry name" value="RecQ_Zn-bd"/>
</dbReference>
<dbReference type="InterPro" id="IPR002121">
    <property type="entry name" value="HRDC_dom"/>
</dbReference>
<dbReference type="GO" id="GO:0009378">
    <property type="term" value="F:four-way junction helicase activity"/>
    <property type="evidence" value="ECO:0007669"/>
    <property type="project" value="TreeGrafter"/>
</dbReference>
<evidence type="ECO:0000256" key="16">
    <source>
        <dbReference type="NCBIfam" id="TIGR01389"/>
    </source>
</evidence>
<dbReference type="EC" id="5.6.2.4" evidence="16"/>
<keyword evidence="11" id="KW-0238">DNA-binding</keyword>
<evidence type="ECO:0000256" key="8">
    <source>
        <dbReference type="ARBA" id="ARBA00022806"/>
    </source>
</evidence>
<dbReference type="AlphaFoldDB" id="A0A9W5S127"/>
<evidence type="ECO:0000256" key="6">
    <source>
        <dbReference type="ARBA" id="ARBA00022763"/>
    </source>
</evidence>
<dbReference type="GO" id="GO:0006310">
    <property type="term" value="P:DNA recombination"/>
    <property type="evidence" value="ECO:0007669"/>
    <property type="project" value="UniProtKB-UniRule"/>
</dbReference>
<dbReference type="PROSITE" id="PS51192">
    <property type="entry name" value="HELICASE_ATP_BIND_1"/>
    <property type="match status" value="1"/>
</dbReference>
<dbReference type="SMART" id="SM00341">
    <property type="entry name" value="HRDC"/>
    <property type="match status" value="1"/>
</dbReference>
<proteinExistence type="inferred from homology"/>
<comment type="similarity">
    <text evidence="3">Belongs to the helicase family. RecQ subfamily.</text>
</comment>
<dbReference type="PROSITE" id="PS51194">
    <property type="entry name" value="HELICASE_CTER"/>
    <property type="match status" value="1"/>
</dbReference>
<dbReference type="InterPro" id="IPR006293">
    <property type="entry name" value="DNA_helicase_ATP-dep_RecQ_bac"/>
</dbReference>
<dbReference type="SUPFAM" id="SSF52540">
    <property type="entry name" value="P-loop containing nucleoside triphosphate hydrolases"/>
    <property type="match status" value="1"/>
</dbReference>
<dbReference type="GO" id="GO:0009432">
    <property type="term" value="P:SOS response"/>
    <property type="evidence" value="ECO:0007669"/>
    <property type="project" value="UniProtKB-UniRule"/>
</dbReference>
<keyword evidence="12" id="KW-0233">DNA recombination</keyword>
<dbReference type="Pfam" id="PF00271">
    <property type="entry name" value="Helicase_C"/>
    <property type="match status" value="1"/>
</dbReference>
<dbReference type="Pfam" id="PF09382">
    <property type="entry name" value="RQC"/>
    <property type="match status" value="1"/>
</dbReference>
<evidence type="ECO:0000256" key="7">
    <source>
        <dbReference type="ARBA" id="ARBA00022801"/>
    </source>
</evidence>
<feature type="domain" description="HRDC" evidence="17">
    <location>
        <begin position="531"/>
        <end position="611"/>
    </location>
</feature>
<keyword evidence="8 20" id="KW-0347">Helicase</keyword>
<evidence type="ECO:0000256" key="9">
    <source>
        <dbReference type="ARBA" id="ARBA00022833"/>
    </source>
</evidence>
<keyword evidence="5" id="KW-0547">Nucleotide-binding</keyword>
<dbReference type="InterPro" id="IPR011545">
    <property type="entry name" value="DEAD/DEAH_box_helicase_dom"/>
</dbReference>
<protein>
    <recommendedName>
        <fullName evidence="16">DNA helicase RecQ</fullName>
        <ecNumber evidence="16">5.6.2.4</ecNumber>
    </recommendedName>
</protein>
<dbReference type="EMBL" id="JFHU01000097">
    <property type="protein sequence ID" value="EXX89395.1"/>
    <property type="molecule type" value="Genomic_DNA"/>
</dbReference>
<dbReference type="SMART" id="SM00956">
    <property type="entry name" value="RQC"/>
    <property type="match status" value="1"/>
</dbReference>
<dbReference type="GO" id="GO:0016787">
    <property type="term" value="F:hydrolase activity"/>
    <property type="evidence" value="ECO:0007669"/>
    <property type="project" value="UniProtKB-KW"/>
</dbReference>
<dbReference type="SUPFAM" id="SSF47819">
    <property type="entry name" value="HRDC-like"/>
    <property type="match status" value="1"/>
</dbReference>
<dbReference type="GO" id="GO:0030894">
    <property type="term" value="C:replisome"/>
    <property type="evidence" value="ECO:0007669"/>
    <property type="project" value="TreeGrafter"/>
</dbReference>
<dbReference type="GO" id="GO:0003677">
    <property type="term" value="F:DNA binding"/>
    <property type="evidence" value="ECO:0007669"/>
    <property type="project" value="UniProtKB-KW"/>
</dbReference>
<dbReference type="InterPro" id="IPR004589">
    <property type="entry name" value="DNA_helicase_ATP-dep_RecQ"/>
</dbReference>
<dbReference type="Pfam" id="PF00270">
    <property type="entry name" value="DEAD"/>
    <property type="match status" value="1"/>
</dbReference>
<keyword evidence="9" id="KW-0862">Zinc</keyword>
<evidence type="ECO:0000256" key="1">
    <source>
        <dbReference type="ARBA" id="ARBA00001946"/>
    </source>
</evidence>
<evidence type="ECO:0000259" key="19">
    <source>
        <dbReference type="PROSITE" id="PS51194"/>
    </source>
</evidence>
<dbReference type="InterPro" id="IPR018982">
    <property type="entry name" value="RQC_domain"/>
</dbReference>
<dbReference type="GO" id="GO:0046872">
    <property type="term" value="F:metal ion binding"/>
    <property type="evidence" value="ECO:0007669"/>
    <property type="project" value="UniProtKB-KW"/>
</dbReference>
<comment type="catalytic activity">
    <reaction evidence="15">
        <text>Couples ATP hydrolysis with the unwinding of duplex DNA by translocating in the 3'-5' direction.</text>
        <dbReference type="EC" id="5.6.2.4"/>
    </reaction>
</comment>
<evidence type="ECO:0000313" key="21">
    <source>
        <dbReference type="Proteomes" id="UP000053750"/>
    </source>
</evidence>
<comment type="cofactor">
    <cofactor evidence="2">
        <name>Zn(2+)</name>
        <dbReference type="ChEBI" id="CHEBI:29105"/>
    </cofactor>
</comment>
<dbReference type="GO" id="GO:0006281">
    <property type="term" value="P:DNA repair"/>
    <property type="evidence" value="ECO:0007669"/>
    <property type="project" value="UniProtKB-KW"/>
</dbReference>
<feature type="domain" description="Helicase ATP-binding" evidence="18">
    <location>
        <begin position="25"/>
        <end position="194"/>
    </location>
</feature>
<dbReference type="InterPro" id="IPR036390">
    <property type="entry name" value="WH_DNA-bd_sf"/>
</dbReference>